<gene>
    <name evidence="11" type="ORF">WKV53_09630</name>
</gene>
<dbReference type="Pfam" id="PF07662">
    <property type="entry name" value="Nucleos_tra2_C"/>
    <property type="match status" value="1"/>
</dbReference>
<evidence type="ECO:0000259" key="9">
    <source>
        <dbReference type="Pfam" id="PF07662"/>
    </source>
</evidence>
<protein>
    <submittedName>
        <fullName evidence="11">Nucleoside transporter C-terminal domain-containing protein</fullName>
    </submittedName>
</protein>
<evidence type="ECO:0000259" key="8">
    <source>
        <dbReference type="Pfam" id="PF01773"/>
    </source>
</evidence>
<comment type="subcellular location">
    <subcellularLocation>
        <location evidence="1">Cell membrane</location>
        <topology evidence="1">Multi-pass membrane protein</topology>
    </subcellularLocation>
</comment>
<dbReference type="Pfam" id="PF07670">
    <property type="entry name" value="Gate"/>
    <property type="match status" value="1"/>
</dbReference>
<evidence type="ECO:0000256" key="4">
    <source>
        <dbReference type="ARBA" id="ARBA00022692"/>
    </source>
</evidence>
<feature type="transmembrane region" description="Helical" evidence="7">
    <location>
        <begin position="330"/>
        <end position="350"/>
    </location>
</feature>
<evidence type="ECO:0000256" key="7">
    <source>
        <dbReference type="SAM" id="Phobius"/>
    </source>
</evidence>
<feature type="transmembrane region" description="Helical" evidence="7">
    <location>
        <begin position="404"/>
        <end position="426"/>
    </location>
</feature>
<dbReference type="PANTHER" id="PTHR10590:SF4">
    <property type="entry name" value="SOLUTE CARRIER FAMILY 28 MEMBER 3"/>
    <property type="match status" value="1"/>
</dbReference>
<feature type="domain" description="Nucleoside transporter/FeoB GTPase Gate" evidence="10">
    <location>
        <begin position="102"/>
        <end position="201"/>
    </location>
</feature>
<dbReference type="InterPro" id="IPR011642">
    <property type="entry name" value="Gate_dom"/>
</dbReference>
<feature type="transmembrane region" description="Helical" evidence="7">
    <location>
        <begin position="101"/>
        <end position="122"/>
    </location>
</feature>
<evidence type="ECO:0000313" key="11">
    <source>
        <dbReference type="EMBL" id="MEK7950756.1"/>
    </source>
</evidence>
<keyword evidence="12" id="KW-1185">Reference proteome</keyword>
<feature type="domain" description="Concentrative nucleoside transporter C-terminal" evidence="9">
    <location>
        <begin position="215"/>
        <end position="420"/>
    </location>
</feature>
<proteinExistence type="inferred from homology"/>
<evidence type="ECO:0000259" key="10">
    <source>
        <dbReference type="Pfam" id="PF07670"/>
    </source>
</evidence>
<dbReference type="RefSeq" id="WP_341404357.1">
    <property type="nucleotide sequence ID" value="NZ_JBBUKT010000003.1"/>
</dbReference>
<dbReference type="InterPro" id="IPR008276">
    <property type="entry name" value="C_nuclsd_transpt"/>
</dbReference>
<feature type="transmembrane region" description="Helical" evidence="7">
    <location>
        <begin position="303"/>
        <end position="324"/>
    </location>
</feature>
<dbReference type="Pfam" id="PF01773">
    <property type="entry name" value="Nucleos_tra2_N"/>
    <property type="match status" value="1"/>
</dbReference>
<feature type="transmembrane region" description="Helical" evidence="7">
    <location>
        <begin position="6"/>
        <end position="22"/>
    </location>
</feature>
<keyword evidence="3" id="KW-1003">Cell membrane</keyword>
<keyword evidence="6 7" id="KW-0472">Membrane</keyword>
<keyword evidence="5 7" id="KW-1133">Transmembrane helix</keyword>
<evidence type="ECO:0000256" key="1">
    <source>
        <dbReference type="ARBA" id="ARBA00004651"/>
    </source>
</evidence>
<feature type="domain" description="Concentrative nucleoside transporter N-terminal" evidence="8">
    <location>
        <begin position="10"/>
        <end position="83"/>
    </location>
</feature>
<dbReference type="EMBL" id="JBBUKT010000003">
    <property type="protein sequence ID" value="MEK7950756.1"/>
    <property type="molecule type" value="Genomic_DNA"/>
</dbReference>
<feature type="transmembrane region" description="Helical" evidence="7">
    <location>
        <begin position="177"/>
        <end position="199"/>
    </location>
</feature>
<feature type="transmembrane region" description="Helical" evidence="7">
    <location>
        <begin position="362"/>
        <end position="384"/>
    </location>
</feature>
<sequence length="427" mass="45015">MLTDLLRAVLGIASLIGIGVLCSENRKAIDWKLVGGGLGLQMILALCFLVVPGGSDVFNAVAEFFVWITDFSIEGSKFVFGELAERSTMDRVIGGKGGFVFAFQVLPTIVFFSALCSLLYYVGFLQKVVWAFAWVSKKFMKLSGAESLAAAAEIFLGQTESPLMIKPYIDRMNRSEIFALMTGGMATIAGGVLVAYIGFLGGQDRAQQVAFAKFLMCASFMGAPASLVVAKLLIPQTEPIDDSLHVPKDTLGANALDALATGTSEGLKLAANVGAMLIAFVAFAGLLNGCLKWVGGIFDYPQLSLDVLLGFVFAPVAWIIGIDWADAPKVGALIGTKLVFTEFMAYLQLGELKSTGVLSPRTIFIATFALCGFANFASIGIQLGGTGGIAPGQRPTIAALGFKAVLAGTMATLMTATLAGALYRWAV</sequence>
<comment type="caution">
    <text evidence="11">The sequence shown here is derived from an EMBL/GenBank/DDBJ whole genome shotgun (WGS) entry which is preliminary data.</text>
</comment>
<organism evidence="11 12">
    <name type="scientific">Luteolibacter soli</name>
    <dbReference type="NCBI Taxonomy" id="3135280"/>
    <lineage>
        <taxon>Bacteria</taxon>
        <taxon>Pseudomonadati</taxon>
        <taxon>Verrucomicrobiota</taxon>
        <taxon>Verrucomicrobiia</taxon>
        <taxon>Verrucomicrobiales</taxon>
        <taxon>Verrucomicrobiaceae</taxon>
        <taxon>Luteolibacter</taxon>
    </lineage>
</organism>
<feature type="transmembrane region" description="Helical" evidence="7">
    <location>
        <begin position="269"/>
        <end position="291"/>
    </location>
</feature>
<evidence type="ECO:0000256" key="2">
    <source>
        <dbReference type="ARBA" id="ARBA00009033"/>
    </source>
</evidence>
<reference evidence="11 12" key="1">
    <citation type="submission" date="2024-04" db="EMBL/GenBank/DDBJ databases">
        <title>Luteolibacter sp. isolated from soil.</title>
        <authorList>
            <person name="An J."/>
        </authorList>
    </citation>
    <scope>NUCLEOTIDE SEQUENCE [LARGE SCALE GENOMIC DNA]</scope>
    <source>
        <strain evidence="11 12">Y139</strain>
    </source>
</reference>
<name>A0ABU9ASQ4_9BACT</name>
<dbReference type="PANTHER" id="PTHR10590">
    <property type="entry name" value="SODIUM/NUCLEOSIDE COTRANSPORTER"/>
    <property type="match status" value="1"/>
</dbReference>
<dbReference type="Proteomes" id="UP001371305">
    <property type="component" value="Unassembled WGS sequence"/>
</dbReference>
<evidence type="ECO:0000256" key="3">
    <source>
        <dbReference type="ARBA" id="ARBA00022475"/>
    </source>
</evidence>
<comment type="similarity">
    <text evidence="2">Belongs to the concentrative nucleoside transporter (CNT) (TC 2.A.41) family.</text>
</comment>
<accession>A0ABU9ASQ4</accession>
<evidence type="ECO:0000313" key="12">
    <source>
        <dbReference type="Proteomes" id="UP001371305"/>
    </source>
</evidence>
<evidence type="ECO:0000256" key="6">
    <source>
        <dbReference type="ARBA" id="ARBA00023136"/>
    </source>
</evidence>
<feature type="transmembrane region" description="Helical" evidence="7">
    <location>
        <begin position="34"/>
        <end position="51"/>
    </location>
</feature>
<keyword evidence="4 7" id="KW-0812">Transmembrane</keyword>
<dbReference type="InterPro" id="IPR011657">
    <property type="entry name" value="CNT_C_dom"/>
</dbReference>
<dbReference type="InterPro" id="IPR002668">
    <property type="entry name" value="CNT_N_dom"/>
</dbReference>
<evidence type="ECO:0000256" key="5">
    <source>
        <dbReference type="ARBA" id="ARBA00022989"/>
    </source>
</evidence>